<evidence type="ECO:0000313" key="2">
    <source>
        <dbReference type="EMBL" id="SOD99307.1"/>
    </source>
</evidence>
<reference evidence="3" key="1">
    <citation type="submission" date="2017-09" db="EMBL/GenBank/DDBJ databases">
        <authorList>
            <person name="Varghese N."/>
            <person name="Submissions S."/>
        </authorList>
    </citation>
    <scope>NUCLEOTIDE SEQUENCE [LARGE SCALE GENOMIC DNA]</scope>
    <source>
        <strain evidence="3">DSM 29961</strain>
    </source>
</reference>
<dbReference type="AlphaFoldDB" id="A0A286GUR6"/>
<evidence type="ECO:0000313" key="3">
    <source>
        <dbReference type="Proteomes" id="UP000219452"/>
    </source>
</evidence>
<gene>
    <name evidence="2" type="ORF">SAMN06269250_6359</name>
</gene>
<dbReference type="GO" id="GO:0016740">
    <property type="term" value="F:transferase activity"/>
    <property type="evidence" value="ECO:0007669"/>
    <property type="project" value="UniProtKB-KW"/>
</dbReference>
<dbReference type="OrthoDB" id="1437686at2"/>
<feature type="domain" description="Polysaccharide pyruvyl transferase" evidence="1">
    <location>
        <begin position="106"/>
        <end position="351"/>
    </location>
</feature>
<protein>
    <submittedName>
        <fullName evidence="2">Polysaccharide pyruvyl transferase family protein WcaK</fullName>
    </submittedName>
</protein>
<sequence>MPLPSSTRREFLQQAGLLSASLLASHIGLAMGQKNNPVILLRSGWQIENIGDVAHTPAFLALMETYLPGARAIFWPHYAILPQTEIDMLMLRFPRLQIVRGKVVNGKPDSAELEKAFAEADLFVHNSGPAMIGWAEAEAFKTRTGKPFGVFGVTYGLYGKQERATLPKADFVYFRDSVSLALAKQDGITAPIMAFGPDAAFATDVVNREAATRYLKANNLQPGKFVVCIPKQRHTPAWLHKAKNRPVDTDRQARNEAMKEHDHAPMREAIIAIVRQTDCKVLIGHEDETELPIGKEWLLDKLPDDVKKGVVWRSEPWLLEEALGIYRQSAGYFGHEQHTPIMCIGNGIPAILGRWEEQSSKGIMWNDIGLSNWLFDFDREEDIKRYVPTVLEMVKKPVEAKKYARKAQELVRRNHQQGFKAIENAINKAQKQG</sequence>
<name>A0A286GUR6_9BACT</name>
<dbReference type="EMBL" id="OCNH01000009">
    <property type="protein sequence ID" value="SOD99307.1"/>
    <property type="molecule type" value="Genomic_DNA"/>
</dbReference>
<dbReference type="Proteomes" id="UP000219452">
    <property type="component" value="Unassembled WGS sequence"/>
</dbReference>
<organism evidence="2 3">
    <name type="scientific">Spirosoma fluviale</name>
    <dbReference type="NCBI Taxonomy" id="1597977"/>
    <lineage>
        <taxon>Bacteria</taxon>
        <taxon>Pseudomonadati</taxon>
        <taxon>Bacteroidota</taxon>
        <taxon>Cytophagia</taxon>
        <taxon>Cytophagales</taxon>
        <taxon>Cytophagaceae</taxon>
        <taxon>Spirosoma</taxon>
    </lineage>
</organism>
<dbReference type="RefSeq" id="WP_097131787.1">
    <property type="nucleotide sequence ID" value="NZ_OCNH01000009.1"/>
</dbReference>
<dbReference type="Pfam" id="PF04230">
    <property type="entry name" value="PS_pyruv_trans"/>
    <property type="match status" value="1"/>
</dbReference>
<dbReference type="InterPro" id="IPR007345">
    <property type="entry name" value="Polysacch_pyruvyl_Trfase"/>
</dbReference>
<keyword evidence="2" id="KW-0808">Transferase</keyword>
<evidence type="ECO:0000259" key="1">
    <source>
        <dbReference type="Pfam" id="PF04230"/>
    </source>
</evidence>
<proteinExistence type="predicted"/>
<keyword evidence="3" id="KW-1185">Reference proteome</keyword>
<accession>A0A286GUR6</accession>